<sequence length="188" mass="20494">MLTLEYAFYLSIPLLGMLLFAMGRRSRMRPWLIVSLGPALLIALGFIGRAFVPWMISALHLSDPTAINWVAVYTKTFLTNSDTFAFGMAAAVLVVAMEHNMIAEKLSRRVRLSSFLGMFPVGVVMLGLIALANPYATSALALLCALGILVIVAPLFRGERSGLAELLDTAHFRFVSKVSLRPTCGSSR</sequence>
<reference evidence="2 3" key="1">
    <citation type="submission" date="2016-06" db="EMBL/GenBank/DDBJ databases">
        <authorList>
            <person name="Kjaerup R.B."/>
            <person name="Dalgaard T.S."/>
            <person name="Juul-Madsen H.R."/>
        </authorList>
    </citation>
    <scope>NUCLEOTIDE SEQUENCE [LARGE SCALE GENOMIC DNA]</scope>
    <source>
        <strain evidence="2 3">1127319.6</strain>
    </source>
</reference>
<evidence type="ECO:0000313" key="3">
    <source>
        <dbReference type="Proteomes" id="UP000093898"/>
    </source>
</evidence>
<dbReference type="RefSeq" id="WP_064979168.1">
    <property type="nucleotide sequence ID" value="NZ_LZLC01000038.1"/>
</dbReference>
<dbReference type="AlphaFoldDB" id="A0A1A3HCN1"/>
<feature type="transmembrane region" description="Helical" evidence="1">
    <location>
        <begin position="6"/>
        <end position="23"/>
    </location>
</feature>
<organism evidence="2 3">
    <name type="scientific">Mycolicibacterium mucogenicum</name>
    <name type="common">Mycobacterium mucogenicum</name>
    <dbReference type="NCBI Taxonomy" id="56689"/>
    <lineage>
        <taxon>Bacteria</taxon>
        <taxon>Bacillati</taxon>
        <taxon>Actinomycetota</taxon>
        <taxon>Actinomycetes</taxon>
        <taxon>Mycobacteriales</taxon>
        <taxon>Mycobacteriaceae</taxon>
        <taxon>Mycolicibacterium</taxon>
    </lineage>
</organism>
<protein>
    <submittedName>
        <fullName evidence="2">Uncharacterized protein</fullName>
    </submittedName>
</protein>
<keyword evidence="1" id="KW-0812">Transmembrane</keyword>
<evidence type="ECO:0000313" key="2">
    <source>
        <dbReference type="EMBL" id="OBJ45373.1"/>
    </source>
</evidence>
<evidence type="ECO:0000256" key="1">
    <source>
        <dbReference type="SAM" id="Phobius"/>
    </source>
</evidence>
<dbReference type="Proteomes" id="UP000093898">
    <property type="component" value="Unassembled WGS sequence"/>
</dbReference>
<comment type="caution">
    <text evidence="2">The sequence shown here is derived from an EMBL/GenBank/DDBJ whole genome shotgun (WGS) entry which is preliminary data.</text>
</comment>
<name>A0A1A3HCN1_MYCMU</name>
<accession>A0A1A3HCN1</accession>
<gene>
    <name evidence="2" type="ORF">A5630_14060</name>
</gene>
<feature type="transmembrane region" description="Helical" evidence="1">
    <location>
        <begin position="30"/>
        <end position="52"/>
    </location>
</feature>
<dbReference type="EMBL" id="LZLC01000038">
    <property type="protein sequence ID" value="OBJ45373.1"/>
    <property type="molecule type" value="Genomic_DNA"/>
</dbReference>
<feature type="transmembrane region" description="Helical" evidence="1">
    <location>
        <begin position="115"/>
        <end position="132"/>
    </location>
</feature>
<feature type="transmembrane region" description="Helical" evidence="1">
    <location>
        <begin position="84"/>
        <end position="103"/>
    </location>
</feature>
<proteinExistence type="predicted"/>
<keyword evidence="1" id="KW-0472">Membrane</keyword>
<feature type="transmembrane region" description="Helical" evidence="1">
    <location>
        <begin position="138"/>
        <end position="156"/>
    </location>
</feature>
<keyword evidence="1" id="KW-1133">Transmembrane helix</keyword>